<keyword evidence="3" id="KW-1185">Reference proteome</keyword>
<evidence type="ECO:0000256" key="1">
    <source>
        <dbReference type="SAM" id="MobiDB-lite"/>
    </source>
</evidence>
<feature type="non-terminal residue" evidence="2">
    <location>
        <position position="1"/>
    </location>
</feature>
<evidence type="ECO:0000313" key="3">
    <source>
        <dbReference type="Proteomes" id="UP000053989"/>
    </source>
</evidence>
<gene>
    <name evidence="2" type="ORF">SCLCIDRAFT_128381</name>
</gene>
<accession>A0A0C2Z8S8</accession>
<dbReference type="AlphaFoldDB" id="A0A0C2Z8S8"/>
<dbReference type="InParanoid" id="A0A0C2Z8S8"/>
<reference evidence="2 3" key="1">
    <citation type="submission" date="2014-04" db="EMBL/GenBank/DDBJ databases">
        <authorList>
            <consortium name="DOE Joint Genome Institute"/>
            <person name="Kuo A."/>
            <person name="Kohler A."/>
            <person name="Nagy L.G."/>
            <person name="Floudas D."/>
            <person name="Copeland A."/>
            <person name="Barry K.W."/>
            <person name="Cichocki N."/>
            <person name="Veneault-Fourrey C."/>
            <person name="LaButti K."/>
            <person name="Lindquist E.A."/>
            <person name="Lipzen A."/>
            <person name="Lundell T."/>
            <person name="Morin E."/>
            <person name="Murat C."/>
            <person name="Sun H."/>
            <person name="Tunlid A."/>
            <person name="Henrissat B."/>
            <person name="Grigoriev I.V."/>
            <person name="Hibbett D.S."/>
            <person name="Martin F."/>
            <person name="Nordberg H.P."/>
            <person name="Cantor M.N."/>
            <person name="Hua S.X."/>
        </authorList>
    </citation>
    <scope>NUCLEOTIDE SEQUENCE [LARGE SCALE GENOMIC DNA]</scope>
    <source>
        <strain evidence="2 3">Foug A</strain>
    </source>
</reference>
<proteinExistence type="predicted"/>
<name>A0A0C2Z8S8_9AGAM</name>
<dbReference type="EMBL" id="KN822087">
    <property type="protein sequence ID" value="KIM58328.1"/>
    <property type="molecule type" value="Genomic_DNA"/>
</dbReference>
<dbReference type="HOGENOM" id="CLU_030984_4_0_1"/>
<reference evidence="3" key="2">
    <citation type="submission" date="2015-01" db="EMBL/GenBank/DDBJ databases">
        <title>Evolutionary Origins and Diversification of the Mycorrhizal Mutualists.</title>
        <authorList>
            <consortium name="DOE Joint Genome Institute"/>
            <consortium name="Mycorrhizal Genomics Consortium"/>
            <person name="Kohler A."/>
            <person name="Kuo A."/>
            <person name="Nagy L.G."/>
            <person name="Floudas D."/>
            <person name="Copeland A."/>
            <person name="Barry K.W."/>
            <person name="Cichocki N."/>
            <person name="Veneault-Fourrey C."/>
            <person name="LaButti K."/>
            <person name="Lindquist E.A."/>
            <person name="Lipzen A."/>
            <person name="Lundell T."/>
            <person name="Morin E."/>
            <person name="Murat C."/>
            <person name="Riley R."/>
            <person name="Ohm R."/>
            <person name="Sun H."/>
            <person name="Tunlid A."/>
            <person name="Henrissat B."/>
            <person name="Grigoriev I.V."/>
            <person name="Hibbett D.S."/>
            <person name="Martin F."/>
        </authorList>
    </citation>
    <scope>NUCLEOTIDE SEQUENCE [LARGE SCALE GENOMIC DNA]</scope>
    <source>
        <strain evidence="3">Foug A</strain>
    </source>
</reference>
<sequence>KWGRKWTANQVIREQKRKDIQDVLRKQGISSGSKTMIGSYQKAVGMVMEKLGKEEWDEADWLAGVWNTTKAPPEVQAELAEKRGHDYCRAFAKDMWQKCGAHVVMMVAWKDGNGGPMATIHDFNDTLDDGKAFPDGAVIEKHWLDYARDIFSVQNEGQCDNTDGEDGPPRKKIARGRKRPKITLPVLDDGTAQLPNILEMQAQEKKDLLQSFLTHHYCLVSGRKKATVPWLSIIKNPGLYFADQYFPATTPFKEPTKLTYAQVTDILHFWRHWQQDTPHDIFKFQKWKDFDGILCDPVTEEPMANESGKGKPGQSVAG</sequence>
<feature type="region of interest" description="Disordered" evidence="1">
    <location>
        <begin position="157"/>
        <end position="177"/>
    </location>
</feature>
<dbReference type="OrthoDB" id="3149423at2759"/>
<dbReference type="Proteomes" id="UP000053989">
    <property type="component" value="Unassembled WGS sequence"/>
</dbReference>
<protein>
    <submittedName>
        <fullName evidence="2">Uncharacterized protein</fullName>
    </submittedName>
</protein>
<evidence type="ECO:0000313" key="2">
    <source>
        <dbReference type="EMBL" id="KIM58328.1"/>
    </source>
</evidence>
<organism evidence="2 3">
    <name type="scientific">Scleroderma citrinum Foug A</name>
    <dbReference type="NCBI Taxonomy" id="1036808"/>
    <lineage>
        <taxon>Eukaryota</taxon>
        <taxon>Fungi</taxon>
        <taxon>Dikarya</taxon>
        <taxon>Basidiomycota</taxon>
        <taxon>Agaricomycotina</taxon>
        <taxon>Agaricomycetes</taxon>
        <taxon>Agaricomycetidae</taxon>
        <taxon>Boletales</taxon>
        <taxon>Sclerodermatineae</taxon>
        <taxon>Sclerodermataceae</taxon>
        <taxon>Scleroderma</taxon>
    </lineage>
</organism>